<evidence type="ECO:0000256" key="2">
    <source>
        <dbReference type="ARBA" id="ARBA00023002"/>
    </source>
</evidence>
<dbReference type="SUPFAM" id="SSF51735">
    <property type="entry name" value="NAD(P)-binding Rossmann-fold domains"/>
    <property type="match status" value="1"/>
</dbReference>
<dbReference type="PANTHER" id="PTHR24321:SF8">
    <property type="entry name" value="ESTRADIOL 17-BETA-DEHYDROGENASE 8-RELATED"/>
    <property type="match status" value="1"/>
</dbReference>
<comment type="similarity">
    <text evidence="1">Belongs to the short-chain dehydrogenases/reductases (SDR) family.</text>
</comment>
<dbReference type="Gene3D" id="3.40.50.720">
    <property type="entry name" value="NAD(P)-binding Rossmann-like Domain"/>
    <property type="match status" value="1"/>
</dbReference>
<reference evidence="4" key="1">
    <citation type="journal article" date="2019" name="Int. J. Syst. Evol. Microbiol.">
        <title>The Global Catalogue of Microorganisms (GCM) 10K type strain sequencing project: providing services to taxonomists for standard genome sequencing and annotation.</title>
        <authorList>
            <consortium name="The Broad Institute Genomics Platform"/>
            <consortium name="The Broad Institute Genome Sequencing Center for Infectious Disease"/>
            <person name="Wu L."/>
            <person name="Ma J."/>
        </authorList>
    </citation>
    <scope>NUCLEOTIDE SEQUENCE [LARGE SCALE GENOMIC DNA]</scope>
    <source>
        <strain evidence="4">CCUG 62974</strain>
    </source>
</reference>
<dbReference type="EMBL" id="JBHTHX010000704">
    <property type="protein sequence ID" value="MFD0886747.1"/>
    <property type="molecule type" value="Genomic_DNA"/>
</dbReference>
<dbReference type="InterPro" id="IPR002347">
    <property type="entry name" value="SDR_fam"/>
</dbReference>
<dbReference type="CDD" id="cd05233">
    <property type="entry name" value="SDR_c"/>
    <property type="match status" value="1"/>
</dbReference>
<dbReference type="PANTHER" id="PTHR24321">
    <property type="entry name" value="DEHYDROGENASES, SHORT CHAIN"/>
    <property type="match status" value="1"/>
</dbReference>
<dbReference type="InterPro" id="IPR020904">
    <property type="entry name" value="Sc_DH/Rdtase_CS"/>
</dbReference>
<evidence type="ECO:0000313" key="4">
    <source>
        <dbReference type="Proteomes" id="UP001597024"/>
    </source>
</evidence>
<proteinExistence type="inferred from homology"/>
<dbReference type="PROSITE" id="PS00061">
    <property type="entry name" value="ADH_SHORT"/>
    <property type="match status" value="1"/>
</dbReference>
<dbReference type="Pfam" id="PF13561">
    <property type="entry name" value="adh_short_C2"/>
    <property type="match status" value="1"/>
</dbReference>
<gene>
    <name evidence="3" type="ORF">ACFQ08_19545</name>
</gene>
<comment type="caution">
    <text evidence="3">The sequence shown here is derived from an EMBL/GenBank/DDBJ whole genome shotgun (WGS) entry which is preliminary data.</text>
</comment>
<accession>A0ABW3DVI6</accession>
<keyword evidence="4" id="KW-1185">Reference proteome</keyword>
<organism evidence="3 4">
    <name type="scientific">Streptosporangium algeriense</name>
    <dbReference type="NCBI Taxonomy" id="1682748"/>
    <lineage>
        <taxon>Bacteria</taxon>
        <taxon>Bacillati</taxon>
        <taxon>Actinomycetota</taxon>
        <taxon>Actinomycetes</taxon>
        <taxon>Streptosporangiales</taxon>
        <taxon>Streptosporangiaceae</taxon>
        <taxon>Streptosporangium</taxon>
    </lineage>
</organism>
<dbReference type="PRINTS" id="PR00080">
    <property type="entry name" value="SDRFAMILY"/>
</dbReference>
<dbReference type="GO" id="GO:0016491">
    <property type="term" value="F:oxidoreductase activity"/>
    <property type="evidence" value="ECO:0007669"/>
    <property type="project" value="UniProtKB-KW"/>
</dbReference>
<evidence type="ECO:0000313" key="3">
    <source>
        <dbReference type="EMBL" id="MFD0886747.1"/>
    </source>
</evidence>
<sequence>MVVTGAGAGIGRACVELFAGRGYGVVAVDVSEAGLAGLGASAEVVPLLGDVSTEADNHRAVALAVERFGGLDAVVLNAGIGATPPLESPGAVERFDRIVAVNLRGPVLGSRAAVPVMRGLGGGAIVVTASVSGLAGDPGVWAYNAAKAGVVNLVRATSIDYAAQGIRINAVAPGLTETPRTATHRDDPVFAAELTRRIPMGRWALPVEQAEVIWFLASPAASYVTGVTLPVDGGLSASTGLLSPPPAP</sequence>
<dbReference type="Proteomes" id="UP001597024">
    <property type="component" value="Unassembled WGS sequence"/>
</dbReference>
<dbReference type="EC" id="1.1.1.-" evidence="3"/>
<evidence type="ECO:0000256" key="1">
    <source>
        <dbReference type="ARBA" id="ARBA00006484"/>
    </source>
</evidence>
<dbReference type="InterPro" id="IPR036291">
    <property type="entry name" value="NAD(P)-bd_dom_sf"/>
</dbReference>
<name>A0ABW3DVI6_9ACTN</name>
<dbReference type="PRINTS" id="PR00081">
    <property type="entry name" value="GDHRDH"/>
</dbReference>
<keyword evidence="2 3" id="KW-0560">Oxidoreductase</keyword>
<protein>
    <submittedName>
        <fullName evidence="3">SDR family NAD(P)-dependent oxidoreductase</fullName>
        <ecNumber evidence="3">1.1.1.-</ecNumber>
    </submittedName>
</protein>